<dbReference type="SUPFAM" id="SSF103190">
    <property type="entry name" value="Sensory domain-like"/>
    <property type="match status" value="1"/>
</dbReference>
<name>H8Z8I7_9GAMM</name>
<keyword evidence="2" id="KW-1185">Reference proteome</keyword>
<evidence type="ECO:0000313" key="2">
    <source>
        <dbReference type="Proteomes" id="UP000002964"/>
    </source>
</evidence>
<dbReference type="STRING" id="631362.Thi970DRAFT_04910"/>
<dbReference type="HOGENOM" id="CLU_882593_0_0_6"/>
<dbReference type="InterPro" id="IPR029151">
    <property type="entry name" value="Sensor-like_sf"/>
</dbReference>
<reference evidence="1 2" key="2">
    <citation type="submission" date="2011-11" db="EMBL/GenBank/DDBJ databases">
        <authorList>
            <consortium name="US DOE Joint Genome Institute"/>
            <person name="Lucas S."/>
            <person name="Han J."/>
            <person name="Lapidus A."/>
            <person name="Cheng J.-F."/>
            <person name="Goodwin L."/>
            <person name="Pitluck S."/>
            <person name="Peters L."/>
            <person name="Ovchinnikova G."/>
            <person name="Zhang X."/>
            <person name="Detter J.C."/>
            <person name="Han C."/>
            <person name="Tapia R."/>
            <person name="Land M."/>
            <person name="Hauser L."/>
            <person name="Kyrpides N."/>
            <person name="Ivanova N."/>
            <person name="Pagani I."/>
            <person name="Vogl K."/>
            <person name="Liu Z."/>
            <person name="Overmann J."/>
            <person name="Frigaard N.-U."/>
            <person name="Bryant D."/>
            <person name="Woyke T."/>
        </authorList>
    </citation>
    <scope>NUCLEOTIDE SEQUENCE [LARGE SCALE GENOMIC DNA]</scope>
    <source>
        <strain evidence="1 2">970</strain>
    </source>
</reference>
<dbReference type="AlphaFoldDB" id="H8Z8I7"/>
<dbReference type="RefSeq" id="WP_009151621.1">
    <property type="nucleotide sequence ID" value="NZ_CP121471.1"/>
</dbReference>
<sequence>MSEALQAAIARQRMLLHGRLAGQLGRLVAPCRAAWGNRAALEALLDKALTEIPASIYLYLLDQDAQQVTSNLSRQGPLPAHCGRDRSQRSYLSEALAGASFSLSPAYLSRNQRRPSLTAIQRITDADGRLIGFLGADFDLRELPLTRELYQQSDQWLQLKGDPAIRGGLFYQQRVESLMDGKLDAVLDLLTELLTSHGVFHGKLHFSSSRATLWSLDDPYRFRVLDFEDLTNPDIRLAYPRRAYPDEALIPANRVGDVCNSFKGLRFMDENIYLRSGSLNIFNGIVGLNFSCDGSHYMRWDELLDKDLDFWIGAGMSCALVRQRLAEKDKAIEVDLDQI</sequence>
<accession>H8Z8I7</accession>
<dbReference type="Gene3D" id="3.30.450.20">
    <property type="entry name" value="PAS domain"/>
    <property type="match status" value="1"/>
</dbReference>
<gene>
    <name evidence="1" type="ORF">Thi970DRAFT_04910</name>
</gene>
<evidence type="ECO:0000313" key="1">
    <source>
        <dbReference type="EMBL" id="EIC19392.1"/>
    </source>
</evidence>
<dbReference type="OrthoDB" id="8477901at2"/>
<dbReference type="Proteomes" id="UP000002964">
    <property type="component" value="Unassembled WGS sequence"/>
</dbReference>
<dbReference type="EMBL" id="JH603171">
    <property type="protein sequence ID" value="EIC19392.1"/>
    <property type="molecule type" value="Genomic_DNA"/>
</dbReference>
<proteinExistence type="predicted"/>
<reference evidence="2" key="1">
    <citation type="submission" date="2011-06" db="EMBL/GenBank/DDBJ databases">
        <authorList>
            <consortium name="US DOE Joint Genome Institute (JGI-PGF)"/>
            <person name="Lucas S."/>
            <person name="Han J."/>
            <person name="Lapidus A."/>
            <person name="Cheng J.-F."/>
            <person name="Goodwin L."/>
            <person name="Pitluck S."/>
            <person name="Peters L."/>
            <person name="Land M.L."/>
            <person name="Hauser L."/>
            <person name="Vogl K."/>
            <person name="Liu Z."/>
            <person name="Overmann J."/>
            <person name="Frigaard N.-U."/>
            <person name="Bryant D.A."/>
            <person name="Woyke T.J."/>
        </authorList>
    </citation>
    <scope>NUCLEOTIDE SEQUENCE [LARGE SCALE GENOMIC DNA]</scope>
    <source>
        <strain evidence="2">970</strain>
    </source>
</reference>
<organism evidence="1 2">
    <name type="scientific">Thiorhodovibrio frisius</name>
    <dbReference type="NCBI Taxonomy" id="631362"/>
    <lineage>
        <taxon>Bacteria</taxon>
        <taxon>Pseudomonadati</taxon>
        <taxon>Pseudomonadota</taxon>
        <taxon>Gammaproteobacteria</taxon>
        <taxon>Chromatiales</taxon>
        <taxon>Chromatiaceae</taxon>
        <taxon>Thiorhodovibrio</taxon>
    </lineage>
</organism>
<dbReference type="eggNOG" id="ENOG502Z86N">
    <property type="taxonomic scope" value="Bacteria"/>
</dbReference>
<protein>
    <submittedName>
        <fullName evidence="1">Uncharacterized protein</fullName>
    </submittedName>
</protein>
<dbReference type="CDD" id="cd18773">
    <property type="entry name" value="PDC1_HK_sensor"/>
    <property type="match status" value="1"/>
</dbReference>